<dbReference type="InterPro" id="IPR011990">
    <property type="entry name" value="TPR-like_helical_dom_sf"/>
</dbReference>
<evidence type="ECO:0000313" key="2">
    <source>
        <dbReference type="Proteomes" id="UP001150569"/>
    </source>
</evidence>
<name>A0A9W8DHS6_9FUNG</name>
<sequence>MLLKMTHFRKAMATDPNIDHVWYLYKRLRTSPRAQRYLTLDTYRTLLLRLWNMAARRQWRFSPELATLRHAVPFPTPMPKIRLVTRQRIRDVVLDMMRPSASIISARSAEHNTTPRIDTLIRLFRAFQRHTDGLQMARTLWSGLPSTSEPARDPRFHRAYIATLMHGQELAEAWQQIEVLQSLTQSPETPLVQHYLKYQVRHGNADDASLAVRNYAAGLVASPTTQWTSTLAADLLNRLHSVPGRLPPAIATQNLATAEATYAAYRTQTQLPHASVLTALLRTYLHHGHPTKATALHPLIQRTHRKPTLHLALALMEAYASLSNHQAVYVLYRDLLRDPHVVLTPFVTERLIRCFQASGNADMILHLVHHLSNREQLVVQTVDQALRASLAMNNSPLLILVQWRLEVDYLSWTAETFRLVLLHFLESGNRRAADRIWTEWRTAVEIKPAPPPLDTLVDQCQIARAARHPQRQYLFA</sequence>
<comment type="caution">
    <text evidence="1">The sequence shown here is derived from an EMBL/GenBank/DDBJ whole genome shotgun (WGS) entry which is preliminary data.</text>
</comment>
<organism evidence="1 2">
    <name type="scientific">Tieghemiomyces parasiticus</name>
    <dbReference type="NCBI Taxonomy" id="78921"/>
    <lineage>
        <taxon>Eukaryota</taxon>
        <taxon>Fungi</taxon>
        <taxon>Fungi incertae sedis</taxon>
        <taxon>Zoopagomycota</taxon>
        <taxon>Kickxellomycotina</taxon>
        <taxon>Dimargaritomycetes</taxon>
        <taxon>Dimargaritales</taxon>
        <taxon>Dimargaritaceae</taxon>
        <taxon>Tieghemiomyces</taxon>
    </lineage>
</organism>
<proteinExistence type="predicted"/>
<evidence type="ECO:0000313" key="1">
    <source>
        <dbReference type="EMBL" id="KAJ1909809.1"/>
    </source>
</evidence>
<dbReference type="Gene3D" id="1.25.40.10">
    <property type="entry name" value="Tetratricopeptide repeat domain"/>
    <property type="match status" value="1"/>
</dbReference>
<dbReference type="EMBL" id="JANBPT010001141">
    <property type="protein sequence ID" value="KAJ1909809.1"/>
    <property type="molecule type" value="Genomic_DNA"/>
</dbReference>
<reference evidence="1" key="1">
    <citation type="submission" date="2022-07" db="EMBL/GenBank/DDBJ databases">
        <title>Phylogenomic reconstructions and comparative analyses of Kickxellomycotina fungi.</title>
        <authorList>
            <person name="Reynolds N.K."/>
            <person name="Stajich J.E."/>
            <person name="Barry K."/>
            <person name="Grigoriev I.V."/>
            <person name="Crous P."/>
            <person name="Smith M.E."/>
        </authorList>
    </citation>
    <scope>NUCLEOTIDE SEQUENCE</scope>
    <source>
        <strain evidence="1">RSA 861</strain>
    </source>
</reference>
<dbReference type="AlphaFoldDB" id="A0A9W8DHS6"/>
<accession>A0A9W8DHS6</accession>
<keyword evidence="2" id="KW-1185">Reference proteome</keyword>
<dbReference type="Proteomes" id="UP001150569">
    <property type="component" value="Unassembled WGS sequence"/>
</dbReference>
<protein>
    <submittedName>
        <fullName evidence="1">Uncharacterized protein</fullName>
    </submittedName>
</protein>
<gene>
    <name evidence="1" type="ORF">IWQ60_010977</name>
</gene>